<dbReference type="AlphaFoldDB" id="A0A8J9ZWG9"/>
<dbReference type="Gene3D" id="1.20.1280.50">
    <property type="match status" value="1"/>
</dbReference>
<evidence type="ECO:0000256" key="1">
    <source>
        <dbReference type="ARBA" id="ARBA00004479"/>
    </source>
</evidence>
<evidence type="ECO:0000256" key="8">
    <source>
        <dbReference type="ARBA" id="ARBA00023319"/>
    </source>
</evidence>
<dbReference type="Pfam" id="PF12937">
    <property type="entry name" value="F-box-like"/>
    <property type="match status" value="1"/>
</dbReference>
<keyword evidence="2" id="KW-0597">Phosphoprotein</keyword>
<evidence type="ECO:0000256" key="7">
    <source>
        <dbReference type="ARBA" id="ARBA00023180"/>
    </source>
</evidence>
<organism evidence="15 16">
    <name type="scientific">Branchiostoma lanceolatum</name>
    <name type="common">Common lancelet</name>
    <name type="synonym">Amphioxus lanceolatum</name>
    <dbReference type="NCBI Taxonomy" id="7740"/>
    <lineage>
        <taxon>Eukaryota</taxon>
        <taxon>Metazoa</taxon>
        <taxon>Chordata</taxon>
        <taxon>Cephalochordata</taxon>
        <taxon>Leptocardii</taxon>
        <taxon>Amphioxiformes</taxon>
        <taxon>Branchiostomatidae</taxon>
        <taxon>Branchiostoma</taxon>
    </lineage>
</organism>
<keyword evidence="9" id="KW-0175">Coiled coil</keyword>
<evidence type="ECO:0000256" key="10">
    <source>
        <dbReference type="SAM" id="MobiDB-lite"/>
    </source>
</evidence>
<dbReference type="Proteomes" id="UP000838412">
    <property type="component" value="Chromosome 4"/>
</dbReference>
<dbReference type="SUPFAM" id="SSF81383">
    <property type="entry name" value="F-box domain"/>
    <property type="match status" value="1"/>
</dbReference>
<feature type="domain" description="Ig-like" evidence="14">
    <location>
        <begin position="39"/>
        <end position="117"/>
    </location>
</feature>
<feature type="compositionally biased region" description="Basic and acidic residues" evidence="10">
    <location>
        <begin position="602"/>
        <end position="613"/>
    </location>
</feature>
<dbReference type="GO" id="GO:0005524">
    <property type="term" value="F:ATP binding"/>
    <property type="evidence" value="ECO:0007669"/>
    <property type="project" value="UniProtKB-KW"/>
</dbReference>
<feature type="domain" description="Ig-like" evidence="14">
    <location>
        <begin position="129"/>
        <end position="222"/>
    </location>
</feature>
<feature type="region of interest" description="Disordered" evidence="10">
    <location>
        <begin position="558"/>
        <end position="577"/>
    </location>
</feature>
<dbReference type="SUPFAM" id="SSF48726">
    <property type="entry name" value="Immunoglobulin"/>
    <property type="match status" value="1"/>
</dbReference>
<dbReference type="GO" id="GO:0005911">
    <property type="term" value="C:cell-cell junction"/>
    <property type="evidence" value="ECO:0007669"/>
    <property type="project" value="TreeGrafter"/>
</dbReference>
<dbReference type="Pfam" id="PF21314">
    <property type="entry name" value="TM_ErbB1"/>
    <property type="match status" value="1"/>
</dbReference>
<dbReference type="OrthoDB" id="10012075at2759"/>
<evidence type="ECO:0000313" key="15">
    <source>
        <dbReference type="EMBL" id="CAH1263469.1"/>
    </source>
</evidence>
<evidence type="ECO:0000256" key="5">
    <source>
        <dbReference type="ARBA" id="ARBA00023136"/>
    </source>
</evidence>
<evidence type="ECO:0000256" key="2">
    <source>
        <dbReference type="ARBA" id="ARBA00022553"/>
    </source>
</evidence>
<dbReference type="CDD" id="cd22113">
    <property type="entry name" value="F-box_FBXO48"/>
    <property type="match status" value="1"/>
</dbReference>
<feature type="signal peptide" evidence="12">
    <location>
        <begin position="1"/>
        <end position="30"/>
    </location>
</feature>
<dbReference type="GO" id="GO:0005886">
    <property type="term" value="C:plasma membrane"/>
    <property type="evidence" value="ECO:0007669"/>
    <property type="project" value="TreeGrafter"/>
</dbReference>
<proteinExistence type="predicted"/>
<dbReference type="GO" id="GO:0050839">
    <property type="term" value="F:cell adhesion molecule binding"/>
    <property type="evidence" value="ECO:0007669"/>
    <property type="project" value="TreeGrafter"/>
</dbReference>
<evidence type="ECO:0000313" key="16">
    <source>
        <dbReference type="Proteomes" id="UP000838412"/>
    </source>
</evidence>
<dbReference type="Gene3D" id="2.60.40.10">
    <property type="entry name" value="Immunoglobulins"/>
    <property type="match status" value="2"/>
</dbReference>
<comment type="subcellular location">
    <subcellularLocation>
        <location evidence="1">Membrane</location>
        <topology evidence="1">Single-pass type I membrane protein</topology>
    </subcellularLocation>
</comment>
<evidence type="ECO:0000259" key="13">
    <source>
        <dbReference type="PROSITE" id="PS50181"/>
    </source>
</evidence>
<evidence type="ECO:0000256" key="11">
    <source>
        <dbReference type="SAM" id="Phobius"/>
    </source>
</evidence>
<dbReference type="SMART" id="SM00409">
    <property type="entry name" value="IG"/>
    <property type="match status" value="2"/>
</dbReference>
<dbReference type="InterPro" id="IPR013151">
    <property type="entry name" value="Immunoglobulin_dom"/>
</dbReference>
<dbReference type="CDD" id="cd12087">
    <property type="entry name" value="TM_EGFR-like"/>
    <property type="match status" value="1"/>
</dbReference>
<keyword evidence="8" id="KW-0393">Immunoglobulin domain</keyword>
<evidence type="ECO:0000256" key="9">
    <source>
        <dbReference type="SAM" id="Coils"/>
    </source>
</evidence>
<gene>
    <name evidence="15" type="primary">FBXO48</name>
    <name evidence="15" type="ORF">BLAG_LOCUS18160</name>
</gene>
<dbReference type="InterPro" id="IPR003599">
    <property type="entry name" value="Ig_sub"/>
</dbReference>
<dbReference type="SMART" id="SM00256">
    <property type="entry name" value="FBOX"/>
    <property type="match status" value="1"/>
</dbReference>
<evidence type="ECO:0000256" key="12">
    <source>
        <dbReference type="SAM" id="SignalP"/>
    </source>
</evidence>
<feature type="transmembrane region" description="Helical" evidence="11">
    <location>
        <begin position="239"/>
        <end position="262"/>
    </location>
</feature>
<keyword evidence="11" id="KW-0812">Transmembrane</keyword>
<dbReference type="GO" id="GO:0098609">
    <property type="term" value="P:cell-cell adhesion"/>
    <property type="evidence" value="ECO:0007669"/>
    <property type="project" value="TreeGrafter"/>
</dbReference>
<accession>A0A8J9ZWG9</accession>
<feature type="domain" description="F-box" evidence="13">
    <location>
        <begin position="701"/>
        <end position="748"/>
    </location>
</feature>
<dbReference type="InterPro" id="IPR051275">
    <property type="entry name" value="Cell_adhesion_signaling"/>
</dbReference>
<evidence type="ECO:0000256" key="4">
    <source>
        <dbReference type="ARBA" id="ARBA00022840"/>
    </source>
</evidence>
<dbReference type="InterPro" id="IPR036047">
    <property type="entry name" value="F-box-like_dom_sf"/>
</dbReference>
<feature type="region of interest" description="Disordered" evidence="10">
    <location>
        <begin position="583"/>
        <end position="613"/>
    </location>
</feature>
<reference evidence="15" key="1">
    <citation type="submission" date="2022-01" db="EMBL/GenBank/DDBJ databases">
        <authorList>
            <person name="Braso-Vives M."/>
        </authorList>
    </citation>
    <scope>NUCLEOTIDE SEQUENCE</scope>
</reference>
<dbReference type="PROSITE" id="PS50181">
    <property type="entry name" value="FBOX"/>
    <property type="match status" value="1"/>
</dbReference>
<keyword evidence="3" id="KW-0547">Nucleotide-binding</keyword>
<name>A0A8J9ZWG9_BRALA</name>
<sequence>MPHTSSRRVPGVKLFFVLLIGSTVFSGVDGQTTPTAVAPRFTSTWDSVIQLNYGDSLPPLDCRAEGTPKPAISWRREGTSQVLDNPISFPYTTYTQEGTYTCVATSPDFPPATKNVTIDVTGPPDISGPEVVTKSAYKDRQVQMECRARGDPPVTRFDWFVGHGRAQPVQIEGNPDYRLEEDLTGSSPTSTLTIVNLKDTLADEYACWAMNAEGQKDMKRFNVELASGPEPLVSTKDAAIAGGVVGALVFMTIVAVIVFFLWKRKQPRAQAIQLTAAFITCDVPQVSMRTVMPLVRTDTTAASIRVTVDAGVVVQFDCVFLEQPTVNSVRQRKGKRDRPQAVRKGDQLITDAQEVRDAWAKHFEELGNEQEEECELFEEENKTATEAEVRRMVRESHKNTEGLLEEPFTMAEVAAVCKKLKNGKSGGLDGLTYEHIKYGGEPLWMKLTNLFNSVKDEEFIPEAFKKEFKTTRGVNQGGVLFLMCYLLATNDVHEELKKMKCGVSVGGINCSTPALADDICLLASSRNGLQTMINKMENYERRWRFQFAPEKSKCVVFGQSKKKNPSTEPNTGWRMGASTIPEVSHGNTCRGDTRSRPAISQCDRKSLSEGKGEDKCNISHWFGRKTEGFLGDCFEIAEQYGLQVYLEQYWITMEFPGKDQWKTIVKTAIEETEERRWREGVCYFGAMVHMKGSGGQVSAVTDAITCLPPEMGLAVLEQLDVPSLCRAAQTCSSWCEFISDTDWLWKKVCQNCQDVDPKLVEMDRADGLPWKVAVMRNYGAKGIQRQWRLGFFSCPSSYEDIPDRCMCEMDADTWGEILQLELDR</sequence>
<evidence type="ECO:0000256" key="6">
    <source>
        <dbReference type="ARBA" id="ARBA00023157"/>
    </source>
</evidence>
<protein>
    <submittedName>
        <fullName evidence="15">FBXO48 protein</fullName>
    </submittedName>
</protein>
<keyword evidence="12" id="KW-0732">Signal</keyword>
<dbReference type="EMBL" id="OV696689">
    <property type="protein sequence ID" value="CAH1263469.1"/>
    <property type="molecule type" value="Genomic_DNA"/>
</dbReference>
<keyword evidence="6" id="KW-1015">Disulfide bond</keyword>
<dbReference type="PANTHER" id="PTHR11640:SF164">
    <property type="entry name" value="MAM DOMAIN-CONTAINING GLYCOSYLPHOSPHATIDYLINOSITOL ANCHOR PROTEIN 1"/>
    <property type="match status" value="1"/>
</dbReference>
<keyword evidence="4" id="KW-0067">ATP-binding</keyword>
<evidence type="ECO:0000256" key="3">
    <source>
        <dbReference type="ARBA" id="ARBA00022741"/>
    </source>
</evidence>
<dbReference type="InterPro" id="IPR049328">
    <property type="entry name" value="TM_ErbB1"/>
</dbReference>
<dbReference type="InterPro" id="IPR007110">
    <property type="entry name" value="Ig-like_dom"/>
</dbReference>
<dbReference type="PANTHER" id="PTHR11640">
    <property type="entry name" value="NEPHRIN"/>
    <property type="match status" value="1"/>
</dbReference>
<dbReference type="Pfam" id="PF00047">
    <property type="entry name" value="ig"/>
    <property type="match status" value="1"/>
</dbReference>
<dbReference type="InterPro" id="IPR013783">
    <property type="entry name" value="Ig-like_fold"/>
</dbReference>
<keyword evidence="16" id="KW-1185">Reference proteome</keyword>
<keyword evidence="11" id="KW-1133">Transmembrane helix</keyword>
<keyword evidence="7" id="KW-0325">Glycoprotein</keyword>
<evidence type="ECO:0000259" key="14">
    <source>
        <dbReference type="PROSITE" id="PS50835"/>
    </source>
</evidence>
<dbReference type="InterPro" id="IPR001810">
    <property type="entry name" value="F-box_dom"/>
</dbReference>
<dbReference type="InterPro" id="IPR036179">
    <property type="entry name" value="Ig-like_dom_sf"/>
</dbReference>
<feature type="coiled-coil region" evidence="9">
    <location>
        <begin position="360"/>
        <end position="387"/>
    </location>
</feature>
<keyword evidence="5 11" id="KW-0472">Membrane</keyword>
<dbReference type="PROSITE" id="PS50835">
    <property type="entry name" value="IG_LIKE"/>
    <property type="match status" value="2"/>
</dbReference>
<feature type="chain" id="PRO_5035419005" evidence="12">
    <location>
        <begin position="31"/>
        <end position="824"/>
    </location>
</feature>